<dbReference type="EMBL" id="JOJR01003106">
    <property type="protein sequence ID" value="RCN28048.1"/>
    <property type="molecule type" value="Genomic_DNA"/>
</dbReference>
<proteinExistence type="predicted"/>
<organism evidence="1 2">
    <name type="scientific">Ancylostoma caninum</name>
    <name type="common">Dog hookworm</name>
    <dbReference type="NCBI Taxonomy" id="29170"/>
    <lineage>
        <taxon>Eukaryota</taxon>
        <taxon>Metazoa</taxon>
        <taxon>Ecdysozoa</taxon>
        <taxon>Nematoda</taxon>
        <taxon>Chromadorea</taxon>
        <taxon>Rhabditida</taxon>
        <taxon>Rhabditina</taxon>
        <taxon>Rhabditomorpha</taxon>
        <taxon>Strongyloidea</taxon>
        <taxon>Ancylostomatidae</taxon>
        <taxon>Ancylostomatinae</taxon>
        <taxon>Ancylostoma</taxon>
    </lineage>
</organism>
<gene>
    <name evidence="1" type="ORF">ANCCAN_26213</name>
</gene>
<dbReference type="AlphaFoldDB" id="A0A368F903"/>
<evidence type="ECO:0000313" key="1">
    <source>
        <dbReference type="EMBL" id="RCN28048.1"/>
    </source>
</evidence>
<comment type="caution">
    <text evidence="1">The sequence shown here is derived from an EMBL/GenBank/DDBJ whole genome shotgun (WGS) entry which is preliminary data.</text>
</comment>
<reference evidence="1 2" key="1">
    <citation type="submission" date="2014-10" db="EMBL/GenBank/DDBJ databases">
        <title>Draft genome of the hookworm Ancylostoma caninum.</title>
        <authorList>
            <person name="Mitreva M."/>
        </authorList>
    </citation>
    <scope>NUCLEOTIDE SEQUENCE [LARGE SCALE GENOMIC DNA]</scope>
    <source>
        <strain evidence="1 2">Baltimore</strain>
    </source>
</reference>
<accession>A0A368F903</accession>
<evidence type="ECO:0000313" key="2">
    <source>
        <dbReference type="Proteomes" id="UP000252519"/>
    </source>
</evidence>
<name>A0A368F903_ANCCA</name>
<sequence length="87" mass="10387">MDIVRYSIPTFEKIETPPDLHVCLAQSALKCTQQITRKKKMFLIRIKLHNQSREACERRMYQDLMQRMGKIEKMLVQRAAFGMKTVW</sequence>
<protein>
    <submittedName>
        <fullName evidence="1">Uncharacterized protein</fullName>
    </submittedName>
</protein>
<dbReference type="Proteomes" id="UP000252519">
    <property type="component" value="Unassembled WGS sequence"/>
</dbReference>
<keyword evidence="2" id="KW-1185">Reference proteome</keyword>